<evidence type="ECO:0000313" key="11">
    <source>
        <dbReference type="Proteomes" id="UP000199213"/>
    </source>
</evidence>
<accession>A0A1G9EG35</accession>
<dbReference type="PANTHER" id="PTHR42718:SF9">
    <property type="entry name" value="MAJOR FACILITATOR SUPERFAMILY MULTIDRUG TRANSPORTER MFSC"/>
    <property type="match status" value="1"/>
</dbReference>
<keyword evidence="6 8" id="KW-1133">Transmembrane helix</keyword>
<keyword evidence="5 8" id="KW-0812">Transmembrane</keyword>
<keyword evidence="7 8" id="KW-0472">Membrane</keyword>
<reference evidence="11" key="1">
    <citation type="submission" date="2016-10" db="EMBL/GenBank/DDBJ databases">
        <authorList>
            <person name="Varghese N."/>
            <person name="Submissions S."/>
        </authorList>
    </citation>
    <scope>NUCLEOTIDE SEQUENCE [LARGE SCALE GENOMIC DNA]</scope>
    <source>
        <strain evidence="11">DSM 45460</strain>
    </source>
</reference>
<evidence type="ECO:0000256" key="2">
    <source>
        <dbReference type="ARBA" id="ARBA00008537"/>
    </source>
</evidence>
<dbReference type="RefSeq" id="WP_092631142.1">
    <property type="nucleotide sequence ID" value="NZ_FNFM01000012.1"/>
</dbReference>
<dbReference type="InterPro" id="IPR020846">
    <property type="entry name" value="MFS_dom"/>
</dbReference>
<dbReference type="PRINTS" id="PR01036">
    <property type="entry name" value="TCRTETB"/>
</dbReference>
<evidence type="ECO:0000256" key="6">
    <source>
        <dbReference type="ARBA" id="ARBA00022989"/>
    </source>
</evidence>
<dbReference type="Pfam" id="PF07690">
    <property type="entry name" value="MFS_1"/>
    <property type="match status" value="1"/>
</dbReference>
<proteinExistence type="inferred from homology"/>
<feature type="transmembrane region" description="Helical" evidence="8">
    <location>
        <begin position="165"/>
        <end position="186"/>
    </location>
</feature>
<feature type="transmembrane region" description="Helical" evidence="8">
    <location>
        <begin position="46"/>
        <end position="64"/>
    </location>
</feature>
<dbReference type="GO" id="GO:0005886">
    <property type="term" value="C:plasma membrane"/>
    <property type="evidence" value="ECO:0007669"/>
    <property type="project" value="UniProtKB-SubCell"/>
</dbReference>
<dbReference type="CDD" id="cd17321">
    <property type="entry name" value="MFS_MMR_MDR_like"/>
    <property type="match status" value="1"/>
</dbReference>
<feature type="transmembrane region" description="Helical" evidence="8">
    <location>
        <begin position="138"/>
        <end position="159"/>
    </location>
</feature>
<comment type="subcellular location">
    <subcellularLocation>
        <location evidence="1">Cell membrane</location>
        <topology evidence="1">Multi-pass membrane protein</topology>
    </subcellularLocation>
</comment>
<evidence type="ECO:0000256" key="4">
    <source>
        <dbReference type="ARBA" id="ARBA00022475"/>
    </source>
</evidence>
<feature type="transmembrane region" description="Helical" evidence="8">
    <location>
        <begin position="473"/>
        <end position="492"/>
    </location>
</feature>
<feature type="transmembrane region" description="Helical" evidence="8">
    <location>
        <begin position="357"/>
        <end position="380"/>
    </location>
</feature>
<gene>
    <name evidence="10" type="ORF">SAMN04487820_11230</name>
</gene>
<keyword evidence="3" id="KW-0813">Transport</keyword>
<dbReference type="OrthoDB" id="9781469at2"/>
<evidence type="ECO:0000256" key="5">
    <source>
        <dbReference type="ARBA" id="ARBA00022692"/>
    </source>
</evidence>
<feature type="transmembrane region" description="Helical" evidence="8">
    <location>
        <begin position="9"/>
        <end position="34"/>
    </location>
</feature>
<name>A0A1G9EG35_ACTMZ</name>
<dbReference type="Gene3D" id="1.20.1720.10">
    <property type="entry name" value="Multidrug resistance protein D"/>
    <property type="match status" value="1"/>
</dbReference>
<evidence type="ECO:0000256" key="8">
    <source>
        <dbReference type="SAM" id="Phobius"/>
    </source>
</evidence>
<sequence length="511" mass="53049">MPNEERRRLVLVTMCVAQFLAILDVTVVNLALPAIHRDLGSGMSDLQWIIDAYVLVYASLLLTGGTIGDRYGRKRAFVTGMALFALGSAVSAAAPQLDVLLVGRIAQGAGAAAFGPATLSILTQAFPHGPQRAKAIGIWSGTSGLALVVGPIAGGALVHTLGWQSIFLLNLLVAAAGLMAGLMTVTESKAPRHSRLDPFGQALAVLWLGALTFALIEGARLGLRAPLILTLLALAAIGCVAFVLVETRREHPMLPLALFRRPTFAACNVVILLVGFGLFGSFFFLSLFLQQIQGYPAGEAGLRLLPLMVAIVITAPIAGRLAGRFGARPPMVVGLTLTGCGLLALTGVGVATPYAAWWPALLPIGLGLGLTMAPTNAALMGSVELPRTSTASAMGSTSQQVGSLLGIAVLGAIVTVKLDEATRRAVPGLSEEVRDRLSDARMGSSSGEVPVGVDPQTLSDALNQGFVAGMHRGLLLGAIAYFLGAVTAVVFVRQRSDSGESSTDTERQHTA</sequence>
<feature type="transmembrane region" description="Helical" evidence="8">
    <location>
        <begin position="331"/>
        <end position="351"/>
    </location>
</feature>
<dbReference type="EMBL" id="FNFM01000012">
    <property type="protein sequence ID" value="SDK75127.1"/>
    <property type="molecule type" value="Genomic_DNA"/>
</dbReference>
<dbReference type="PROSITE" id="PS50850">
    <property type="entry name" value="MFS"/>
    <property type="match status" value="1"/>
</dbReference>
<dbReference type="AlphaFoldDB" id="A0A1G9EG35"/>
<feature type="transmembrane region" description="Helical" evidence="8">
    <location>
        <begin position="198"/>
        <end position="216"/>
    </location>
</feature>
<evidence type="ECO:0000256" key="3">
    <source>
        <dbReference type="ARBA" id="ARBA00022448"/>
    </source>
</evidence>
<evidence type="ECO:0000256" key="7">
    <source>
        <dbReference type="ARBA" id="ARBA00023136"/>
    </source>
</evidence>
<dbReference type="PANTHER" id="PTHR42718">
    <property type="entry name" value="MAJOR FACILITATOR SUPERFAMILY MULTIDRUG TRANSPORTER MFSC"/>
    <property type="match status" value="1"/>
</dbReference>
<dbReference type="Proteomes" id="UP000199213">
    <property type="component" value="Unassembled WGS sequence"/>
</dbReference>
<dbReference type="NCBIfam" id="TIGR00711">
    <property type="entry name" value="efflux_EmrB"/>
    <property type="match status" value="1"/>
</dbReference>
<feature type="transmembrane region" description="Helical" evidence="8">
    <location>
        <begin position="76"/>
        <end position="94"/>
    </location>
</feature>
<keyword evidence="4" id="KW-1003">Cell membrane</keyword>
<dbReference type="InterPro" id="IPR011701">
    <property type="entry name" value="MFS"/>
</dbReference>
<dbReference type="InterPro" id="IPR036259">
    <property type="entry name" value="MFS_trans_sf"/>
</dbReference>
<evidence type="ECO:0000256" key="1">
    <source>
        <dbReference type="ARBA" id="ARBA00004651"/>
    </source>
</evidence>
<protein>
    <submittedName>
        <fullName evidence="10">Drug resistance transporter, EmrB/QacA subfamily</fullName>
    </submittedName>
</protein>
<feature type="transmembrane region" description="Helical" evidence="8">
    <location>
        <begin position="300"/>
        <end position="319"/>
    </location>
</feature>
<feature type="domain" description="Major facilitator superfamily (MFS) profile" evidence="9">
    <location>
        <begin position="10"/>
        <end position="496"/>
    </location>
</feature>
<dbReference type="Gene3D" id="1.20.1250.20">
    <property type="entry name" value="MFS general substrate transporter like domains"/>
    <property type="match status" value="1"/>
</dbReference>
<dbReference type="SUPFAM" id="SSF103473">
    <property type="entry name" value="MFS general substrate transporter"/>
    <property type="match status" value="1"/>
</dbReference>
<feature type="transmembrane region" description="Helical" evidence="8">
    <location>
        <begin position="222"/>
        <end position="245"/>
    </location>
</feature>
<organism evidence="10 11">
    <name type="scientific">Actinopolyspora mzabensis</name>
    <dbReference type="NCBI Taxonomy" id="995066"/>
    <lineage>
        <taxon>Bacteria</taxon>
        <taxon>Bacillati</taxon>
        <taxon>Actinomycetota</taxon>
        <taxon>Actinomycetes</taxon>
        <taxon>Actinopolysporales</taxon>
        <taxon>Actinopolysporaceae</taxon>
        <taxon>Actinopolyspora</taxon>
    </lineage>
</organism>
<feature type="transmembrane region" description="Helical" evidence="8">
    <location>
        <begin position="265"/>
        <end position="288"/>
    </location>
</feature>
<evidence type="ECO:0000313" key="10">
    <source>
        <dbReference type="EMBL" id="SDK75127.1"/>
    </source>
</evidence>
<dbReference type="InterPro" id="IPR004638">
    <property type="entry name" value="EmrB-like"/>
</dbReference>
<evidence type="ECO:0000259" key="9">
    <source>
        <dbReference type="PROSITE" id="PS50850"/>
    </source>
</evidence>
<feature type="transmembrane region" description="Helical" evidence="8">
    <location>
        <begin position="106"/>
        <end position="126"/>
    </location>
</feature>
<dbReference type="GO" id="GO:0022857">
    <property type="term" value="F:transmembrane transporter activity"/>
    <property type="evidence" value="ECO:0007669"/>
    <property type="project" value="InterPro"/>
</dbReference>
<keyword evidence="11" id="KW-1185">Reference proteome</keyword>
<comment type="similarity">
    <text evidence="2">Belongs to the major facilitator superfamily. EmrB family.</text>
</comment>